<dbReference type="InterPro" id="IPR011042">
    <property type="entry name" value="6-blade_b-propeller_TolB-like"/>
</dbReference>
<feature type="chain" id="PRO_5008340588" evidence="1">
    <location>
        <begin position="30"/>
        <end position="445"/>
    </location>
</feature>
<reference evidence="2 3" key="1">
    <citation type="submission" date="2016-05" db="EMBL/GenBank/DDBJ databases">
        <title>Paenibacillus oryzae. sp. nov., isolated from the rice root.</title>
        <authorList>
            <person name="Zhang J."/>
            <person name="Zhang X."/>
        </authorList>
    </citation>
    <scope>NUCLEOTIDE SEQUENCE [LARGE SCALE GENOMIC DNA]</scope>
    <source>
        <strain evidence="2 3">1DrF-4</strain>
    </source>
</reference>
<dbReference type="Gene3D" id="2.120.10.30">
    <property type="entry name" value="TolB, C-terminal domain"/>
    <property type="match status" value="1"/>
</dbReference>
<name>A0A1A5YRL4_9BACL</name>
<comment type="caution">
    <text evidence="2">The sequence shown here is derived from an EMBL/GenBank/DDBJ whole genome shotgun (WGS) entry which is preliminary data.</text>
</comment>
<gene>
    <name evidence="2" type="ORF">A7K91_10290</name>
</gene>
<protein>
    <submittedName>
        <fullName evidence="2">Uncharacterized protein</fullName>
    </submittedName>
</protein>
<evidence type="ECO:0000256" key="1">
    <source>
        <dbReference type="SAM" id="SignalP"/>
    </source>
</evidence>
<feature type="signal peptide" evidence="1">
    <location>
        <begin position="1"/>
        <end position="29"/>
    </location>
</feature>
<evidence type="ECO:0000313" key="2">
    <source>
        <dbReference type="EMBL" id="OBR68199.1"/>
    </source>
</evidence>
<accession>A0A1A5YRL4</accession>
<dbReference type="STRING" id="1844972.A7K91_10290"/>
<keyword evidence="1" id="KW-0732">Signal</keyword>
<organism evidence="2 3">
    <name type="scientific">Paenibacillus oryzae</name>
    <dbReference type="NCBI Taxonomy" id="1844972"/>
    <lineage>
        <taxon>Bacteria</taxon>
        <taxon>Bacillati</taxon>
        <taxon>Bacillota</taxon>
        <taxon>Bacilli</taxon>
        <taxon>Bacillales</taxon>
        <taxon>Paenibacillaceae</taxon>
        <taxon>Paenibacillus</taxon>
    </lineage>
</organism>
<evidence type="ECO:0000313" key="3">
    <source>
        <dbReference type="Proteomes" id="UP000092024"/>
    </source>
</evidence>
<dbReference type="Proteomes" id="UP000092024">
    <property type="component" value="Unassembled WGS sequence"/>
</dbReference>
<dbReference type="EMBL" id="LYPA01000028">
    <property type="protein sequence ID" value="OBR68199.1"/>
    <property type="molecule type" value="Genomic_DNA"/>
</dbReference>
<proteinExistence type="predicted"/>
<dbReference type="AlphaFoldDB" id="A0A1A5YRL4"/>
<keyword evidence="3" id="KW-1185">Reference proteome</keyword>
<dbReference type="SUPFAM" id="SSF69304">
    <property type="entry name" value="Tricorn protease N-terminal domain"/>
    <property type="match status" value="1"/>
</dbReference>
<sequence>MIMKKWPRITVIATTLILLGVATSQVLQASNPTITSENKLVAVPYEKNVSNVMVGENGEVLLVDSITDEEYSEMMSILYPNGIVDAQGQDIPGINDFDESRAKFVAEHMKAYSLVGEERSEVTLTPFKISITDESNGEYKSLFYRASVGKDNFVFPSEWGNQSFGFISISEKNIYLAYTDMGIWRIDPENMTAKKLSSDSYSGKSLAEISLGIAKPHSDWYLTWIDSVNISPDGKYVVYRTNRDSIELNETSVWGIDLNTGEEQQLIDPSLNNDIVGFITDSNVVVGALSDTRIIDVNNKTAIAVDVPNLPNLRISSVKDGKIVISSYDNGSSNSTAFISSVDASTGRISEISRVSGYLDGEPRFSPSGSKIAIGYGNDPMVGIDDVMIVDLSTNSQKLLSNSSQSARAVNGNIIRFQWVNDDEVLVNARYGSDSTSFMVKSQGE</sequence>